<dbReference type="OrthoDB" id="5346159at2759"/>
<feature type="compositionally biased region" description="Basic residues" evidence="5">
    <location>
        <begin position="297"/>
        <end position="307"/>
    </location>
</feature>
<feature type="compositionally biased region" description="Low complexity" evidence="5">
    <location>
        <begin position="207"/>
        <end position="232"/>
    </location>
</feature>
<dbReference type="STRING" id="2070753.A0A3A2ZJX0"/>
<dbReference type="InterPro" id="IPR018004">
    <property type="entry name" value="KilA/APSES_HTH"/>
</dbReference>
<dbReference type="FunFam" id="3.10.260.10:FF:000002">
    <property type="entry name" value="APSES transcription factor, putative"/>
    <property type="match status" value="1"/>
</dbReference>
<dbReference type="GO" id="GO:0030435">
    <property type="term" value="P:sporulation resulting in formation of a cellular spore"/>
    <property type="evidence" value="ECO:0007669"/>
    <property type="project" value="UniProtKB-KW"/>
</dbReference>
<feature type="region of interest" description="Disordered" evidence="5">
    <location>
        <begin position="190"/>
        <end position="256"/>
    </location>
</feature>
<feature type="compositionally biased region" description="Basic residues" evidence="5">
    <location>
        <begin position="233"/>
        <end position="242"/>
    </location>
</feature>
<dbReference type="SUPFAM" id="SSF54616">
    <property type="entry name" value="DNA-binding domain of Mlu1-box binding protein MBP1"/>
    <property type="match status" value="1"/>
</dbReference>
<evidence type="ECO:0000313" key="8">
    <source>
        <dbReference type="Proteomes" id="UP000266188"/>
    </source>
</evidence>
<keyword evidence="2" id="KW-0749">Sporulation</keyword>
<dbReference type="GO" id="GO:0044820">
    <property type="term" value="P:mitotic telomere tethering at nuclear periphery"/>
    <property type="evidence" value="ECO:0007669"/>
    <property type="project" value="TreeGrafter"/>
</dbReference>
<dbReference type="AlphaFoldDB" id="A0A3A2ZJX0"/>
<dbReference type="EMBL" id="MVGC01000120">
    <property type="protein sequence ID" value="RJE23442.1"/>
    <property type="molecule type" value="Genomic_DNA"/>
</dbReference>
<feature type="compositionally biased region" description="Basic and acidic residues" evidence="5">
    <location>
        <begin position="314"/>
        <end position="336"/>
    </location>
</feature>
<evidence type="ECO:0000256" key="5">
    <source>
        <dbReference type="SAM" id="MobiDB-lite"/>
    </source>
</evidence>
<proteinExistence type="predicted"/>
<feature type="domain" description="HTH APSES-type" evidence="6">
    <location>
        <begin position="87"/>
        <end position="196"/>
    </location>
</feature>
<accession>A0A3A2ZJX0</accession>
<protein>
    <recommendedName>
        <fullName evidence="1">Cell pattern formation-associated protein stuA</fullName>
    </recommendedName>
    <alternativeName>
        <fullName evidence="4">Stunted protein A</fullName>
    </alternativeName>
</protein>
<evidence type="ECO:0000256" key="2">
    <source>
        <dbReference type="ARBA" id="ARBA00022969"/>
    </source>
</evidence>
<feature type="compositionally biased region" description="Basic and acidic residues" evidence="5">
    <location>
        <begin position="361"/>
        <end position="381"/>
    </location>
</feature>
<dbReference type="GO" id="GO:0048315">
    <property type="term" value="P:conidium formation"/>
    <property type="evidence" value="ECO:0007669"/>
    <property type="project" value="UniProtKB-KW"/>
</dbReference>
<dbReference type="InterPro" id="IPR037548">
    <property type="entry name" value="Bqt4"/>
</dbReference>
<dbReference type="GO" id="GO:0003677">
    <property type="term" value="F:DNA binding"/>
    <property type="evidence" value="ECO:0007669"/>
    <property type="project" value="InterPro"/>
</dbReference>
<dbReference type="SMART" id="SM01252">
    <property type="entry name" value="KilA-N"/>
    <property type="match status" value="1"/>
</dbReference>
<feature type="compositionally biased region" description="Polar residues" evidence="5">
    <location>
        <begin position="270"/>
        <end position="281"/>
    </location>
</feature>
<dbReference type="GO" id="GO:1990862">
    <property type="term" value="C:nuclear membrane complex Bqt3-Bqt4"/>
    <property type="evidence" value="ECO:0007669"/>
    <property type="project" value="InterPro"/>
</dbReference>
<dbReference type="InterPro" id="IPR036887">
    <property type="entry name" value="HTH_APSES_sf"/>
</dbReference>
<dbReference type="InterPro" id="IPR003163">
    <property type="entry name" value="Tscrpt_reg_HTH_APSES-type"/>
</dbReference>
<evidence type="ECO:0000256" key="1">
    <source>
        <dbReference type="ARBA" id="ARBA00019309"/>
    </source>
</evidence>
<organism evidence="7 8">
    <name type="scientific">Aspergillus sclerotialis</name>
    <dbReference type="NCBI Taxonomy" id="2070753"/>
    <lineage>
        <taxon>Eukaryota</taxon>
        <taxon>Fungi</taxon>
        <taxon>Dikarya</taxon>
        <taxon>Ascomycota</taxon>
        <taxon>Pezizomycotina</taxon>
        <taxon>Eurotiomycetes</taxon>
        <taxon>Eurotiomycetidae</taxon>
        <taxon>Eurotiales</taxon>
        <taxon>Aspergillaceae</taxon>
        <taxon>Aspergillus</taxon>
        <taxon>Aspergillus subgen. Polypaecilum</taxon>
    </lineage>
</organism>
<dbReference type="PANTHER" id="PTHR38044:SF1">
    <property type="entry name" value="BOUQUET FORMATION PROTEIN 4"/>
    <property type="match status" value="1"/>
</dbReference>
<name>A0A3A2ZJX0_9EURO</name>
<gene>
    <name evidence="7" type="ORF">PHISCL_04200</name>
</gene>
<dbReference type="PROSITE" id="PS51299">
    <property type="entry name" value="HTH_APSES"/>
    <property type="match status" value="1"/>
</dbReference>
<dbReference type="GO" id="GO:0070197">
    <property type="term" value="P:meiotic attachment of telomere to nuclear envelope"/>
    <property type="evidence" value="ECO:0007669"/>
    <property type="project" value="InterPro"/>
</dbReference>
<dbReference type="Gene3D" id="3.10.260.10">
    <property type="entry name" value="Transcription regulator HTH, APSES-type DNA-binding domain"/>
    <property type="match status" value="1"/>
</dbReference>
<keyword evidence="8" id="KW-1185">Reference proteome</keyword>
<dbReference type="PANTHER" id="PTHR38044">
    <property type="entry name" value="BOUQUET FORMATION PROTEIN 4"/>
    <property type="match status" value="1"/>
</dbReference>
<feature type="compositionally biased region" description="Basic and acidic residues" evidence="5">
    <location>
        <begin position="287"/>
        <end position="296"/>
    </location>
</feature>
<comment type="caution">
    <text evidence="7">The sequence shown here is derived from an EMBL/GenBank/DDBJ whole genome shotgun (WGS) entry which is preliminary data.</text>
</comment>
<feature type="region of interest" description="Disordered" evidence="5">
    <location>
        <begin position="270"/>
        <end position="415"/>
    </location>
</feature>
<evidence type="ECO:0000259" key="6">
    <source>
        <dbReference type="PROSITE" id="PS51299"/>
    </source>
</evidence>
<reference evidence="8" key="1">
    <citation type="submission" date="2017-02" db="EMBL/GenBank/DDBJ databases">
        <authorList>
            <person name="Tafer H."/>
            <person name="Lopandic K."/>
        </authorList>
    </citation>
    <scope>NUCLEOTIDE SEQUENCE [LARGE SCALE GENOMIC DNA]</scope>
    <source>
        <strain evidence="8">CBS 366.77</strain>
    </source>
</reference>
<evidence type="ECO:0000256" key="3">
    <source>
        <dbReference type="ARBA" id="ARBA00023321"/>
    </source>
</evidence>
<evidence type="ECO:0000313" key="7">
    <source>
        <dbReference type="EMBL" id="RJE23442.1"/>
    </source>
</evidence>
<sequence length="443" mass="48696">MPRSLPKKNNPLILSDEAPPYEELLSRRRLGKTNLAVKNTQIGTSNATKPENLGPFEYAHLRAPLPKELKGSEIFPSHSPSQHPETYFLMVSYPVASGACRNADASFQTKQRRSKDGYVSATGMFKIAFPWAKLDEERAERDYLKSRAETSEDEIAGNVWISPSLALELAKEYKMDDWVRALLDPTEIVQSQSSAKKQITPPPKFELPPLDAPSLPSSRTRSRRSASPSKKAVSPRKSRQTRAMKEFGTPGTIAANESLQSSLDITASTVESPSVNGTVASSVEVDVEAKTPTGEKQKRKPTSKAKKTVGTPAEKGDRKVKAEEESDIDVEKEVKPSKAAVSEDAPVTLPEGPSAADTEDMIAKAKETVQEAAKEQEKENVPAESPSAKASKKRKTDKLSEDEEDEEALTQRKKRARVLEDKLKRERVRNRALFGVTAAFALA</sequence>
<dbReference type="Proteomes" id="UP000266188">
    <property type="component" value="Unassembled WGS sequence"/>
</dbReference>
<keyword evidence="3" id="KW-0183">Conidiation</keyword>
<evidence type="ECO:0000256" key="4">
    <source>
        <dbReference type="ARBA" id="ARBA00031907"/>
    </source>
</evidence>